<sequence length="247" mass="27659">MAESSVARAEHPVAKKGFIGKTLDLIFKVIGLLLFSALMSIIIEWIGMVFFYPEQGYTGYEHAEEMMRKEISYLGSSLDGDSLNGEAVQAASGKVTDVVNFLFIDSGIVDMLTSAKTPDANDGKFVRLVKGLIAEYYNYFMAAIYILIMFLIRLSILVLSIPAFLLFGLVGVSDGLMQRDLRRWCGGNESGYIYHWAKRFAMPVLIMAWVIYLAIPNSIHPNFIITPFAVLFGLVLMVMTSKFKKYL</sequence>
<proteinExistence type="predicted"/>
<dbReference type="AlphaFoldDB" id="A0A9J6RQW6"/>
<dbReference type="Pfam" id="PF14348">
    <property type="entry name" value="DtrJ-like"/>
    <property type="match status" value="1"/>
</dbReference>
<gene>
    <name evidence="2" type="ORF">O0V09_15085</name>
</gene>
<feature type="transmembrane region" description="Helical" evidence="1">
    <location>
        <begin position="193"/>
        <end position="215"/>
    </location>
</feature>
<keyword evidence="3" id="KW-1185">Reference proteome</keyword>
<dbReference type="InterPro" id="IPR022266">
    <property type="entry name" value="DtrJ-like"/>
</dbReference>
<evidence type="ECO:0000256" key="1">
    <source>
        <dbReference type="SAM" id="Phobius"/>
    </source>
</evidence>
<dbReference type="NCBIfam" id="TIGR03747">
    <property type="entry name" value="conj_TIGR03747"/>
    <property type="match status" value="1"/>
</dbReference>
<feature type="transmembrane region" description="Helical" evidence="1">
    <location>
        <begin position="139"/>
        <end position="172"/>
    </location>
</feature>
<dbReference type="RefSeq" id="WP_004748806.1">
    <property type="nucleotide sequence ID" value="NZ_JAPTGG010000013.1"/>
</dbReference>
<dbReference type="EMBL" id="JAPTGG010000013">
    <property type="protein sequence ID" value="MCZ0866535.1"/>
    <property type="molecule type" value="Genomic_DNA"/>
</dbReference>
<accession>A0A9J6RQW6</accession>
<keyword evidence="1" id="KW-1133">Transmembrane helix</keyword>
<keyword evidence="1" id="KW-0472">Membrane</keyword>
<name>A0A9J6RQW6_9GAMM</name>
<feature type="transmembrane region" description="Helical" evidence="1">
    <location>
        <begin position="25"/>
        <end position="52"/>
    </location>
</feature>
<evidence type="ECO:0000313" key="2">
    <source>
        <dbReference type="EMBL" id="MCZ0866535.1"/>
    </source>
</evidence>
<keyword evidence="1" id="KW-0812">Transmembrane</keyword>
<comment type="caution">
    <text evidence="2">The sequence shown here is derived from an EMBL/GenBank/DDBJ whole genome shotgun (WGS) entry which is preliminary data.</text>
</comment>
<protein>
    <submittedName>
        <fullName evidence="2">TIGR03747 family integrating conjugative element membrane protein</fullName>
    </submittedName>
</protein>
<feature type="transmembrane region" description="Helical" evidence="1">
    <location>
        <begin position="221"/>
        <end position="239"/>
    </location>
</feature>
<dbReference type="GeneID" id="23447945"/>
<dbReference type="Proteomes" id="UP001069090">
    <property type="component" value="Unassembled WGS sequence"/>
</dbReference>
<organism evidence="2 3">
    <name type="scientific">Dasania phycosphaerae</name>
    <dbReference type="NCBI Taxonomy" id="2950436"/>
    <lineage>
        <taxon>Bacteria</taxon>
        <taxon>Pseudomonadati</taxon>
        <taxon>Pseudomonadota</taxon>
        <taxon>Gammaproteobacteria</taxon>
        <taxon>Cellvibrionales</taxon>
        <taxon>Spongiibacteraceae</taxon>
        <taxon>Dasania</taxon>
    </lineage>
</organism>
<reference evidence="2 3" key="1">
    <citation type="submission" date="2022-12" db="EMBL/GenBank/DDBJ databases">
        <title>Dasania phycosphaerae sp. nov., isolated from particulate material of the south coast of Korea.</title>
        <authorList>
            <person name="Jiang Y."/>
        </authorList>
    </citation>
    <scope>NUCLEOTIDE SEQUENCE [LARGE SCALE GENOMIC DNA]</scope>
    <source>
        <strain evidence="2 3">GY-19</strain>
    </source>
</reference>
<evidence type="ECO:0000313" key="3">
    <source>
        <dbReference type="Proteomes" id="UP001069090"/>
    </source>
</evidence>